<gene>
    <name evidence="1" type="ORF">OO013_16045</name>
</gene>
<evidence type="ECO:0000313" key="2">
    <source>
        <dbReference type="Proteomes" id="UP001209885"/>
    </source>
</evidence>
<organism evidence="1 2">
    <name type="scientific">Mangrovivirga halotolerans</name>
    <dbReference type="NCBI Taxonomy" id="2993936"/>
    <lineage>
        <taxon>Bacteria</taxon>
        <taxon>Pseudomonadati</taxon>
        <taxon>Bacteroidota</taxon>
        <taxon>Cytophagia</taxon>
        <taxon>Cytophagales</taxon>
        <taxon>Mangrovivirgaceae</taxon>
        <taxon>Mangrovivirga</taxon>
    </lineage>
</organism>
<reference evidence="1 2" key="1">
    <citation type="submission" date="2022-11" db="EMBL/GenBank/DDBJ databases">
        <title>The characterization of three novel Bacteroidetes species and genomic analysis of their roles in tidal elemental geochemical cycles.</title>
        <authorList>
            <person name="Ma K."/>
        </authorList>
    </citation>
    <scope>NUCLEOTIDE SEQUENCE [LARGE SCALE GENOMIC DNA]</scope>
    <source>
        <strain evidence="1 2">M17</strain>
    </source>
</reference>
<keyword evidence="2" id="KW-1185">Reference proteome</keyword>
<evidence type="ECO:0008006" key="3">
    <source>
        <dbReference type="Google" id="ProtNLM"/>
    </source>
</evidence>
<sequence>MTLKISSFARIDTGGAFKNGELVVPNHQEGQDDFLLHIYKALGIKYGKFHKMDPLCKLAFLTAELLTDKGEILKDVPPEDIFIVIGNSSSSILSDTAHQQEIDMPSPAVFVYTLPNIMLGELCIKYKIMGENTCFQSEGYDINFIDEYIESTFKDTGYSHCIFGWVNADHNNLSAHLFLVSKSDDGMHFTPEKIRSLMNI</sequence>
<dbReference type="Proteomes" id="UP001209885">
    <property type="component" value="Unassembled WGS sequence"/>
</dbReference>
<comment type="caution">
    <text evidence="1">The sequence shown here is derived from an EMBL/GenBank/DDBJ whole genome shotgun (WGS) entry which is preliminary data.</text>
</comment>
<evidence type="ECO:0000313" key="1">
    <source>
        <dbReference type="EMBL" id="MCX2745391.1"/>
    </source>
</evidence>
<name>A0ABT3RUD1_9BACT</name>
<dbReference type="RefSeq" id="WP_266057962.1">
    <property type="nucleotide sequence ID" value="NZ_JAPFQN010000009.1"/>
</dbReference>
<protein>
    <recommendedName>
        <fullName evidence="3">3-oxoacyl-ACP synthase</fullName>
    </recommendedName>
</protein>
<dbReference type="EMBL" id="JAPFQN010000009">
    <property type="protein sequence ID" value="MCX2745391.1"/>
    <property type="molecule type" value="Genomic_DNA"/>
</dbReference>
<proteinExistence type="predicted"/>
<accession>A0ABT3RUD1</accession>